<dbReference type="Gene3D" id="1.20.1310.10">
    <property type="entry name" value="Cullin Repeats"/>
    <property type="match status" value="1"/>
</dbReference>
<evidence type="ECO:0000313" key="3">
    <source>
        <dbReference type="EMBL" id="GAA98731.1"/>
    </source>
</evidence>
<evidence type="ECO:0000256" key="1">
    <source>
        <dbReference type="ARBA" id="ARBA00006019"/>
    </source>
</evidence>
<accession>G7E7C1</accession>
<dbReference type="Pfam" id="PF00888">
    <property type="entry name" value="Cullin"/>
    <property type="match status" value="1"/>
</dbReference>
<dbReference type="Proteomes" id="UP000009131">
    <property type="component" value="Unassembled WGS sequence"/>
</dbReference>
<dbReference type="HOGENOM" id="CLU_1219956_0_0_1"/>
<gene>
    <name evidence="3" type="primary">Mo05419</name>
    <name evidence="3" type="ORF">E5Q_05419</name>
</gene>
<proteinExistence type="inferred from homology"/>
<evidence type="ECO:0000259" key="2">
    <source>
        <dbReference type="Pfam" id="PF00888"/>
    </source>
</evidence>
<dbReference type="EMBL" id="BABT02000163">
    <property type="protein sequence ID" value="GAA98731.1"/>
    <property type="molecule type" value="Genomic_DNA"/>
</dbReference>
<sequence length="227" mass="25508">MDRFAGQAPEPTGVLVPGMDVLETWQFCSPIIDQLLTAPTAPLNYATYMAVYTALHNCRQQAPTQGQFLWGDFPLGPLGDPFGAERPLYGSGDVIFLCLCNKLQRHCHRVAHQARTLTGVALLRYYMTHWQSYTSSTKKLSSIFAYLDRHREHPTTEMHSVSAKEAAYMNWLRLVVDVLPFDDIRQDLGDGVVDPQGRQLINDWLDSLNDIRRTVAGAARRVAASED</sequence>
<organism evidence="3 4">
    <name type="scientific">Mixia osmundae (strain CBS 9802 / IAM 14324 / JCM 22182 / KY 12970)</name>
    <dbReference type="NCBI Taxonomy" id="764103"/>
    <lineage>
        <taxon>Eukaryota</taxon>
        <taxon>Fungi</taxon>
        <taxon>Dikarya</taxon>
        <taxon>Basidiomycota</taxon>
        <taxon>Pucciniomycotina</taxon>
        <taxon>Mixiomycetes</taxon>
        <taxon>Mixiales</taxon>
        <taxon>Mixiaceae</taxon>
        <taxon>Mixia</taxon>
    </lineage>
</organism>
<keyword evidence="4" id="KW-1185">Reference proteome</keyword>
<name>G7E7C1_MIXOS</name>
<dbReference type="SUPFAM" id="SSF74788">
    <property type="entry name" value="Cullin repeat-like"/>
    <property type="match status" value="1"/>
</dbReference>
<dbReference type="RefSeq" id="XP_014571284.1">
    <property type="nucleotide sequence ID" value="XM_014715798.1"/>
</dbReference>
<dbReference type="STRING" id="764103.G7E7C1"/>
<dbReference type="AlphaFoldDB" id="G7E7C1"/>
<protein>
    <recommendedName>
        <fullName evidence="2">Cullin N-terminal domain-containing protein</fullName>
    </recommendedName>
</protein>
<dbReference type="GO" id="GO:0006511">
    <property type="term" value="P:ubiquitin-dependent protein catabolic process"/>
    <property type="evidence" value="ECO:0007669"/>
    <property type="project" value="InterPro"/>
</dbReference>
<comment type="similarity">
    <text evidence="1">Belongs to the cullin family.</text>
</comment>
<feature type="domain" description="Cullin N-terminal" evidence="2">
    <location>
        <begin position="25"/>
        <end position="212"/>
    </location>
</feature>
<reference evidence="3 4" key="2">
    <citation type="journal article" date="2012" name="Open Biol.">
        <title>Characteristics of nucleosomes and linker DNA regions on the genome of the basidiomycete Mixia osmundae revealed by mono- and dinucleosome mapping.</title>
        <authorList>
            <person name="Nishida H."/>
            <person name="Kondo S."/>
            <person name="Matsumoto T."/>
            <person name="Suzuki Y."/>
            <person name="Yoshikawa H."/>
            <person name="Taylor T.D."/>
            <person name="Sugiyama J."/>
        </authorList>
    </citation>
    <scope>NUCLEOTIDE SEQUENCE [LARGE SCALE GENOMIC DNA]</scope>
    <source>
        <strain evidence="4">CBS 9802 / IAM 14324 / JCM 22182 / KY 12970</strain>
    </source>
</reference>
<comment type="caution">
    <text evidence="3">The sequence shown here is derived from an EMBL/GenBank/DDBJ whole genome shotgun (WGS) entry which is preliminary data.</text>
</comment>
<dbReference type="GO" id="GO:0031625">
    <property type="term" value="F:ubiquitin protein ligase binding"/>
    <property type="evidence" value="ECO:0007669"/>
    <property type="project" value="InterPro"/>
</dbReference>
<reference evidence="3 4" key="1">
    <citation type="journal article" date="2011" name="J. Gen. Appl. Microbiol.">
        <title>Draft genome sequencing of the enigmatic basidiomycete Mixia osmundae.</title>
        <authorList>
            <person name="Nishida H."/>
            <person name="Nagatsuka Y."/>
            <person name="Sugiyama J."/>
        </authorList>
    </citation>
    <scope>NUCLEOTIDE SEQUENCE [LARGE SCALE GENOMIC DNA]</scope>
    <source>
        <strain evidence="4">CBS 9802 / IAM 14324 / JCM 22182 / KY 12970</strain>
    </source>
</reference>
<evidence type="ECO:0000313" key="4">
    <source>
        <dbReference type="Proteomes" id="UP000009131"/>
    </source>
</evidence>
<dbReference type="InterPro" id="IPR001373">
    <property type="entry name" value="Cullin_N"/>
</dbReference>
<dbReference type="InterPro" id="IPR016159">
    <property type="entry name" value="Cullin_repeat-like_dom_sf"/>
</dbReference>
<dbReference type="InParanoid" id="G7E7C1"/>